<dbReference type="Proteomes" id="UP000030669">
    <property type="component" value="Unassembled WGS sequence"/>
</dbReference>
<dbReference type="AlphaFoldDB" id="S7PP97"/>
<evidence type="ECO:0000313" key="1">
    <source>
        <dbReference type="EMBL" id="EPQ49696.1"/>
    </source>
</evidence>
<sequence length="72" mass="7936">MKGLKIGSRPLYSYKLSIPAIVLNIIANDCVASQIPLLQAITVVNVEANLSKGEFLRSKEASLINFLRCLYL</sequence>
<dbReference type="RefSeq" id="XP_007871849.1">
    <property type="nucleotide sequence ID" value="XM_007873658.1"/>
</dbReference>
<dbReference type="STRING" id="670483.S7PP97"/>
<evidence type="ECO:0000313" key="2">
    <source>
        <dbReference type="Proteomes" id="UP000030669"/>
    </source>
</evidence>
<reference evidence="1 2" key="1">
    <citation type="journal article" date="2012" name="Science">
        <title>The Paleozoic origin of enzymatic lignin decomposition reconstructed from 31 fungal genomes.</title>
        <authorList>
            <person name="Floudas D."/>
            <person name="Binder M."/>
            <person name="Riley R."/>
            <person name="Barry K."/>
            <person name="Blanchette R.A."/>
            <person name="Henrissat B."/>
            <person name="Martinez A.T."/>
            <person name="Otillar R."/>
            <person name="Spatafora J.W."/>
            <person name="Yadav J.S."/>
            <person name="Aerts A."/>
            <person name="Benoit I."/>
            <person name="Boyd A."/>
            <person name="Carlson A."/>
            <person name="Copeland A."/>
            <person name="Coutinho P.M."/>
            <person name="de Vries R.P."/>
            <person name="Ferreira P."/>
            <person name="Findley K."/>
            <person name="Foster B."/>
            <person name="Gaskell J."/>
            <person name="Glotzer D."/>
            <person name="Gorecki P."/>
            <person name="Heitman J."/>
            <person name="Hesse C."/>
            <person name="Hori C."/>
            <person name="Igarashi K."/>
            <person name="Jurgens J.A."/>
            <person name="Kallen N."/>
            <person name="Kersten P."/>
            <person name="Kohler A."/>
            <person name="Kuees U."/>
            <person name="Kumar T.K.A."/>
            <person name="Kuo A."/>
            <person name="LaButti K."/>
            <person name="Larrondo L.F."/>
            <person name="Lindquist E."/>
            <person name="Ling A."/>
            <person name="Lombard V."/>
            <person name="Lucas S."/>
            <person name="Lundell T."/>
            <person name="Martin R."/>
            <person name="McLaughlin D.J."/>
            <person name="Morgenstern I."/>
            <person name="Morin E."/>
            <person name="Murat C."/>
            <person name="Nagy L.G."/>
            <person name="Nolan M."/>
            <person name="Ohm R.A."/>
            <person name="Patyshakuliyeva A."/>
            <person name="Rokas A."/>
            <person name="Ruiz-Duenas F.J."/>
            <person name="Sabat G."/>
            <person name="Salamov A."/>
            <person name="Samejima M."/>
            <person name="Schmutz J."/>
            <person name="Slot J.C."/>
            <person name="St John F."/>
            <person name="Stenlid J."/>
            <person name="Sun H."/>
            <person name="Sun S."/>
            <person name="Syed K."/>
            <person name="Tsang A."/>
            <person name="Wiebenga A."/>
            <person name="Young D."/>
            <person name="Pisabarro A."/>
            <person name="Eastwood D.C."/>
            <person name="Martin F."/>
            <person name="Cullen D."/>
            <person name="Grigoriev I.V."/>
            <person name="Hibbett D.S."/>
        </authorList>
    </citation>
    <scope>NUCLEOTIDE SEQUENCE [LARGE SCALE GENOMIC DNA]</scope>
    <source>
        <strain evidence="1 2">ATCC 11539</strain>
    </source>
</reference>
<dbReference type="GeneID" id="19299614"/>
<gene>
    <name evidence="1" type="ORF">GLOTRDRAFT_112776</name>
</gene>
<proteinExistence type="predicted"/>
<organism evidence="1 2">
    <name type="scientific">Gloeophyllum trabeum (strain ATCC 11539 / FP-39264 / Madison 617)</name>
    <name type="common">Brown rot fungus</name>
    <dbReference type="NCBI Taxonomy" id="670483"/>
    <lineage>
        <taxon>Eukaryota</taxon>
        <taxon>Fungi</taxon>
        <taxon>Dikarya</taxon>
        <taxon>Basidiomycota</taxon>
        <taxon>Agaricomycotina</taxon>
        <taxon>Agaricomycetes</taxon>
        <taxon>Gloeophyllales</taxon>
        <taxon>Gloeophyllaceae</taxon>
        <taxon>Gloeophyllum</taxon>
    </lineage>
</organism>
<dbReference type="KEGG" id="gtr:GLOTRDRAFT_112776"/>
<protein>
    <submittedName>
        <fullName evidence="1">Uncharacterized protein</fullName>
    </submittedName>
</protein>
<keyword evidence="2" id="KW-1185">Reference proteome</keyword>
<name>S7PP97_GLOTA</name>
<dbReference type="EMBL" id="KB469736">
    <property type="protein sequence ID" value="EPQ49696.1"/>
    <property type="molecule type" value="Genomic_DNA"/>
</dbReference>
<accession>S7PP97</accession>
<dbReference type="HOGENOM" id="CLU_2722474_0_0_1"/>